<evidence type="ECO:0000256" key="7">
    <source>
        <dbReference type="ARBA" id="ARBA00022722"/>
    </source>
</evidence>
<evidence type="ECO:0000256" key="3">
    <source>
        <dbReference type="ARBA" id="ARBA00004065"/>
    </source>
</evidence>
<dbReference type="AlphaFoldDB" id="A0A9W6YKL6"/>
<feature type="compositionally biased region" description="Polar residues" evidence="12">
    <location>
        <begin position="51"/>
        <end position="79"/>
    </location>
</feature>
<comment type="function">
    <text evidence="3">Endonuclease that specifically degrades the RNA of RNA-DNA hybrids.</text>
</comment>
<feature type="domain" description="RNase H type-1" evidence="13">
    <location>
        <begin position="82"/>
        <end position="241"/>
    </location>
</feature>
<dbReference type="CDD" id="cd09280">
    <property type="entry name" value="RNase_HI_eukaryote_like"/>
    <property type="match status" value="1"/>
</dbReference>
<evidence type="ECO:0000256" key="4">
    <source>
        <dbReference type="ARBA" id="ARBA00005300"/>
    </source>
</evidence>
<evidence type="ECO:0000313" key="15">
    <source>
        <dbReference type="Proteomes" id="UP001165063"/>
    </source>
</evidence>
<comment type="caution">
    <text evidence="14">The sequence shown here is derived from an EMBL/GenBank/DDBJ whole genome shotgun (WGS) entry which is preliminary data.</text>
</comment>
<sequence length="242" mass="26373">MAKKYYAVSNGRNTGVFKDWASCSTSVKGFSNAQVKGFNNAQEARAYVNKNSVPTQTTSNAPSRGSCNSFSSRTSSQPVQKPVQKATVYTDGSSKNNQCKNLGKAGYGVYFGDGDKRNISAPMKGKNQTSQAAELKAIDKAMDHVVSDGSNKKYTIATDSQNSIDCIRMGGDRWQNNGWKNSQGKPVQNREVIQSILDKKEMVNRSYNNNGRGNIEFQYVRGHSGIHGNEMADQLASQGATK</sequence>
<evidence type="ECO:0000313" key="14">
    <source>
        <dbReference type="EMBL" id="GMG18979.1"/>
    </source>
</evidence>
<evidence type="ECO:0000256" key="2">
    <source>
        <dbReference type="ARBA" id="ARBA00001946"/>
    </source>
</evidence>
<organism evidence="14 15">
    <name type="scientific">Ambrosiozyma monospora</name>
    <name type="common">Yeast</name>
    <name type="synonym">Endomycopsis monosporus</name>
    <dbReference type="NCBI Taxonomy" id="43982"/>
    <lineage>
        <taxon>Eukaryota</taxon>
        <taxon>Fungi</taxon>
        <taxon>Dikarya</taxon>
        <taxon>Ascomycota</taxon>
        <taxon>Saccharomycotina</taxon>
        <taxon>Pichiomycetes</taxon>
        <taxon>Pichiales</taxon>
        <taxon>Pichiaceae</taxon>
        <taxon>Ambrosiozyma</taxon>
    </lineage>
</organism>
<dbReference type="PIRSF" id="PIRSF036852">
    <property type="entry name" value="Ribonuclease_H1_euk"/>
    <property type="match status" value="1"/>
</dbReference>
<evidence type="ECO:0000256" key="1">
    <source>
        <dbReference type="ARBA" id="ARBA00000077"/>
    </source>
</evidence>
<dbReference type="PANTHER" id="PTHR10642:SF26">
    <property type="entry name" value="RIBONUCLEASE H1"/>
    <property type="match status" value="1"/>
</dbReference>
<keyword evidence="11" id="KW-0460">Magnesium</keyword>
<accession>A0A9W6YKL6</accession>
<dbReference type="FunFam" id="3.40.970.10:FF:000002">
    <property type="entry name" value="Ribonuclease H"/>
    <property type="match status" value="1"/>
</dbReference>
<name>A0A9W6YKL6_AMBMO</name>
<evidence type="ECO:0000256" key="11">
    <source>
        <dbReference type="ARBA" id="ARBA00022842"/>
    </source>
</evidence>
<keyword evidence="7" id="KW-0540">Nuclease</keyword>
<dbReference type="GO" id="GO:0043137">
    <property type="term" value="P:DNA replication, removal of RNA primer"/>
    <property type="evidence" value="ECO:0007669"/>
    <property type="project" value="TreeGrafter"/>
</dbReference>
<dbReference type="EMBL" id="BSXU01000040">
    <property type="protein sequence ID" value="GMG18979.1"/>
    <property type="molecule type" value="Genomic_DNA"/>
</dbReference>
<dbReference type="Pfam" id="PF01693">
    <property type="entry name" value="Cauli_VI"/>
    <property type="match status" value="1"/>
</dbReference>
<dbReference type="InterPro" id="IPR050092">
    <property type="entry name" value="RNase_H"/>
</dbReference>
<dbReference type="Pfam" id="PF00075">
    <property type="entry name" value="RNase_H"/>
    <property type="match status" value="1"/>
</dbReference>
<dbReference type="InterPro" id="IPR009027">
    <property type="entry name" value="Ribosomal_bL9/RNase_H1_N"/>
</dbReference>
<evidence type="ECO:0000256" key="8">
    <source>
        <dbReference type="ARBA" id="ARBA00022723"/>
    </source>
</evidence>
<dbReference type="Proteomes" id="UP001165063">
    <property type="component" value="Unassembled WGS sequence"/>
</dbReference>
<keyword evidence="9" id="KW-0255">Endonuclease</keyword>
<dbReference type="SUPFAM" id="SSF55658">
    <property type="entry name" value="L9 N-domain-like"/>
    <property type="match status" value="1"/>
</dbReference>
<dbReference type="Gene3D" id="3.30.420.10">
    <property type="entry name" value="Ribonuclease H-like superfamily/Ribonuclease H"/>
    <property type="match status" value="1"/>
</dbReference>
<dbReference type="PANTHER" id="PTHR10642">
    <property type="entry name" value="RIBONUCLEASE H1"/>
    <property type="match status" value="1"/>
</dbReference>
<dbReference type="InterPro" id="IPR011320">
    <property type="entry name" value="RNase_H1_N"/>
</dbReference>
<dbReference type="Gene3D" id="3.40.970.10">
    <property type="entry name" value="Ribonuclease H1, N-terminal domain"/>
    <property type="match status" value="1"/>
</dbReference>
<dbReference type="InterPro" id="IPR002156">
    <property type="entry name" value="RNaseH_domain"/>
</dbReference>
<dbReference type="OrthoDB" id="407198at2759"/>
<reference evidence="14" key="1">
    <citation type="submission" date="2023-04" db="EMBL/GenBank/DDBJ databases">
        <title>Ambrosiozyma monospora NBRC 1965.</title>
        <authorList>
            <person name="Ichikawa N."/>
            <person name="Sato H."/>
            <person name="Tonouchi N."/>
        </authorList>
    </citation>
    <scope>NUCLEOTIDE SEQUENCE</scope>
    <source>
        <strain evidence="14">NBRC 1965</strain>
    </source>
</reference>
<dbReference type="GO" id="GO:0000287">
    <property type="term" value="F:magnesium ion binding"/>
    <property type="evidence" value="ECO:0007669"/>
    <property type="project" value="InterPro"/>
</dbReference>
<proteinExistence type="inferred from homology"/>
<evidence type="ECO:0000256" key="12">
    <source>
        <dbReference type="SAM" id="MobiDB-lite"/>
    </source>
</evidence>
<evidence type="ECO:0000256" key="10">
    <source>
        <dbReference type="ARBA" id="ARBA00022801"/>
    </source>
</evidence>
<keyword evidence="10" id="KW-0378">Hydrolase</keyword>
<dbReference type="GO" id="GO:0004523">
    <property type="term" value="F:RNA-DNA hybrid ribonuclease activity"/>
    <property type="evidence" value="ECO:0007669"/>
    <property type="project" value="UniProtKB-EC"/>
</dbReference>
<comment type="catalytic activity">
    <reaction evidence="1">
        <text>Endonucleolytic cleavage to 5'-phosphomonoester.</text>
        <dbReference type="EC" id="3.1.26.4"/>
    </reaction>
</comment>
<gene>
    <name evidence="14" type="ORF">Amon01_000012000</name>
</gene>
<dbReference type="PROSITE" id="PS50879">
    <property type="entry name" value="RNASE_H_1"/>
    <property type="match status" value="1"/>
</dbReference>
<comment type="cofactor">
    <cofactor evidence="2">
        <name>Mg(2+)</name>
        <dbReference type="ChEBI" id="CHEBI:18420"/>
    </cofactor>
</comment>
<evidence type="ECO:0000256" key="9">
    <source>
        <dbReference type="ARBA" id="ARBA00022759"/>
    </source>
</evidence>
<dbReference type="GO" id="GO:0003676">
    <property type="term" value="F:nucleic acid binding"/>
    <property type="evidence" value="ECO:0007669"/>
    <property type="project" value="InterPro"/>
</dbReference>
<dbReference type="EC" id="3.1.26.4" evidence="5"/>
<evidence type="ECO:0000259" key="13">
    <source>
        <dbReference type="PROSITE" id="PS50879"/>
    </source>
</evidence>
<dbReference type="InterPro" id="IPR037056">
    <property type="entry name" value="RNase_H1_N_sf"/>
</dbReference>
<keyword evidence="15" id="KW-1185">Reference proteome</keyword>
<protein>
    <recommendedName>
        <fullName evidence="6">Ribonuclease H</fullName>
        <ecNumber evidence="5">3.1.26.4</ecNumber>
    </recommendedName>
</protein>
<dbReference type="InterPro" id="IPR012337">
    <property type="entry name" value="RNaseH-like_sf"/>
</dbReference>
<evidence type="ECO:0000256" key="5">
    <source>
        <dbReference type="ARBA" id="ARBA00012180"/>
    </source>
</evidence>
<dbReference type="InterPro" id="IPR036397">
    <property type="entry name" value="RNaseH_sf"/>
</dbReference>
<dbReference type="InterPro" id="IPR017067">
    <property type="entry name" value="RNase_H1_euk"/>
</dbReference>
<evidence type="ECO:0000256" key="6">
    <source>
        <dbReference type="ARBA" id="ARBA00017721"/>
    </source>
</evidence>
<keyword evidence="8" id="KW-0479">Metal-binding</keyword>
<feature type="region of interest" description="Disordered" evidence="12">
    <location>
        <begin position="51"/>
        <end position="92"/>
    </location>
</feature>
<dbReference type="SUPFAM" id="SSF53098">
    <property type="entry name" value="Ribonuclease H-like"/>
    <property type="match status" value="1"/>
</dbReference>
<comment type="similarity">
    <text evidence="4">Belongs to the RNase H family.</text>
</comment>